<evidence type="ECO:0000313" key="2">
    <source>
        <dbReference type="Proteomes" id="UP000702209"/>
    </source>
</evidence>
<organism evidence="1 2">
    <name type="scientific">Nocardia amamiensis</name>
    <dbReference type="NCBI Taxonomy" id="404578"/>
    <lineage>
        <taxon>Bacteria</taxon>
        <taxon>Bacillati</taxon>
        <taxon>Actinomycetota</taxon>
        <taxon>Actinomycetes</taxon>
        <taxon>Mycobacteriales</taxon>
        <taxon>Nocardiaceae</taxon>
        <taxon>Nocardia</taxon>
    </lineage>
</organism>
<dbReference type="Proteomes" id="UP000702209">
    <property type="component" value="Unassembled WGS sequence"/>
</dbReference>
<proteinExistence type="predicted"/>
<reference evidence="1 2" key="1">
    <citation type="submission" date="2020-10" db="EMBL/GenBank/DDBJ databases">
        <title>Identification of Nocardia species via Next-generation sequencing and recognition of intraspecies genetic diversity.</title>
        <authorList>
            <person name="Li P."/>
            <person name="Li P."/>
            <person name="Lu B."/>
        </authorList>
    </citation>
    <scope>NUCLEOTIDE SEQUENCE [LARGE SCALE GENOMIC DNA]</scope>
    <source>
        <strain evidence="1 2">BJ06-0157</strain>
    </source>
</reference>
<sequence>MPDRADHATALFAAGAGVSFEDLEQVLSPEPLGVVLGLAVGKTAREVEVWSAVSWPTSTKASTHSIRWKRRPCLGRFSN</sequence>
<comment type="caution">
    <text evidence="1">The sequence shown here is derived from an EMBL/GenBank/DDBJ whole genome shotgun (WGS) entry which is preliminary data.</text>
</comment>
<gene>
    <name evidence="1" type="ORF">IU459_31710</name>
</gene>
<protein>
    <submittedName>
        <fullName evidence="1">Uncharacterized protein</fullName>
    </submittedName>
</protein>
<dbReference type="EMBL" id="JADLQX010000036">
    <property type="protein sequence ID" value="MBF6302077.1"/>
    <property type="molecule type" value="Genomic_DNA"/>
</dbReference>
<keyword evidence="2" id="KW-1185">Reference proteome</keyword>
<accession>A0ABS0CZR0</accession>
<evidence type="ECO:0000313" key="1">
    <source>
        <dbReference type="EMBL" id="MBF6302077.1"/>
    </source>
</evidence>
<name>A0ABS0CZR0_9NOCA</name>